<evidence type="ECO:0000313" key="4">
    <source>
        <dbReference type="Proteomes" id="UP000265520"/>
    </source>
</evidence>
<dbReference type="EMBL" id="LXQA010027089">
    <property type="protein sequence ID" value="MCH94341.1"/>
    <property type="molecule type" value="Genomic_DNA"/>
</dbReference>
<evidence type="ECO:0000256" key="1">
    <source>
        <dbReference type="ARBA" id="ARBA00022737"/>
    </source>
</evidence>
<keyword evidence="1" id="KW-0677">Repeat</keyword>
<dbReference type="SUPFAM" id="SSF52058">
    <property type="entry name" value="L domain-like"/>
    <property type="match status" value="1"/>
</dbReference>
<gene>
    <name evidence="3" type="ORF">A2U01_0015299</name>
</gene>
<sequence length="383" mass="43331">MVQVVKRKYNGKVKTCRLPGPLRQLWLTKTNDGQQVDNFLKGCISSDRVLDLEGIRMRNLPEHIKIKRLTQLTYLGLRRTYLQSLPSSVSKLLKLQTLDLKHTCIQTLPSSIWKMELRHLFLSKIQCCKFPPPPKRNSLSDLQTLLGLCIDVNAPVKNGLDKLVNIKKLGLECQAWSPNQEEAMTPQLEAVADWITTLEHLQSLTLTSGNGYGKGLNLHLKSFENNINLTDMYLFGSLSSSSVLLSQFPQSLVKLTLVLSKLAFDPMITLKDFPNLQKLCLLGESYTGTTMVCKSQSFPKLLVLNFWQLGNLEAWKIDPGALPSLRSLAIGMCPHLQMLPDGLKHVKTLLELKLTNMPMEINAEPDNIPPNCQVYRKYFQYKV</sequence>
<protein>
    <submittedName>
        <fullName evidence="3">Disease resistance protein</fullName>
    </submittedName>
</protein>
<evidence type="ECO:0000313" key="3">
    <source>
        <dbReference type="EMBL" id="MCH94341.1"/>
    </source>
</evidence>
<dbReference type="PANTHER" id="PTHR47186:SF3">
    <property type="entry name" value="OS09G0267800 PROTEIN"/>
    <property type="match status" value="1"/>
</dbReference>
<organism evidence="3 4">
    <name type="scientific">Trifolium medium</name>
    <dbReference type="NCBI Taxonomy" id="97028"/>
    <lineage>
        <taxon>Eukaryota</taxon>
        <taxon>Viridiplantae</taxon>
        <taxon>Streptophyta</taxon>
        <taxon>Embryophyta</taxon>
        <taxon>Tracheophyta</taxon>
        <taxon>Spermatophyta</taxon>
        <taxon>Magnoliopsida</taxon>
        <taxon>eudicotyledons</taxon>
        <taxon>Gunneridae</taxon>
        <taxon>Pentapetalae</taxon>
        <taxon>rosids</taxon>
        <taxon>fabids</taxon>
        <taxon>Fabales</taxon>
        <taxon>Fabaceae</taxon>
        <taxon>Papilionoideae</taxon>
        <taxon>50 kb inversion clade</taxon>
        <taxon>NPAAA clade</taxon>
        <taxon>Hologalegina</taxon>
        <taxon>IRL clade</taxon>
        <taxon>Trifolieae</taxon>
        <taxon>Trifolium</taxon>
    </lineage>
</organism>
<dbReference type="AlphaFoldDB" id="A0A392N3N6"/>
<keyword evidence="4" id="KW-1185">Reference proteome</keyword>
<dbReference type="InterPro" id="IPR032675">
    <property type="entry name" value="LRR_dom_sf"/>
</dbReference>
<dbReference type="Pfam" id="PF23598">
    <property type="entry name" value="LRR_14"/>
    <property type="match status" value="1"/>
</dbReference>
<comment type="caution">
    <text evidence="3">The sequence shown here is derived from an EMBL/GenBank/DDBJ whole genome shotgun (WGS) entry which is preliminary data.</text>
</comment>
<feature type="domain" description="Disease resistance R13L4/SHOC-2-like LRR" evidence="2">
    <location>
        <begin position="48"/>
        <end position="340"/>
    </location>
</feature>
<proteinExistence type="predicted"/>
<dbReference type="Proteomes" id="UP000265520">
    <property type="component" value="Unassembled WGS sequence"/>
</dbReference>
<evidence type="ECO:0000259" key="2">
    <source>
        <dbReference type="Pfam" id="PF23598"/>
    </source>
</evidence>
<dbReference type="Gene3D" id="3.80.10.10">
    <property type="entry name" value="Ribonuclease Inhibitor"/>
    <property type="match status" value="2"/>
</dbReference>
<accession>A0A392N3N6</accession>
<dbReference type="PANTHER" id="PTHR47186">
    <property type="entry name" value="LEUCINE-RICH REPEAT-CONTAINING PROTEIN 57"/>
    <property type="match status" value="1"/>
</dbReference>
<name>A0A392N3N6_9FABA</name>
<dbReference type="InterPro" id="IPR055414">
    <property type="entry name" value="LRR_R13L4/SHOC2-like"/>
</dbReference>
<reference evidence="3 4" key="1">
    <citation type="journal article" date="2018" name="Front. Plant Sci.">
        <title>Red Clover (Trifolium pratense) and Zigzag Clover (T. medium) - A Picture of Genomic Similarities and Differences.</title>
        <authorList>
            <person name="Dluhosova J."/>
            <person name="Istvanek J."/>
            <person name="Nedelnik J."/>
            <person name="Repkova J."/>
        </authorList>
    </citation>
    <scope>NUCLEOTIDE SEQUENCE [LARGE SCALE GENOMIC DNA]</scope>
    <source>
        <strain evidence="4">cv. 10/8</strain>
        <tissue evidence="3">Leaf</tissue>
    </source>
</reference>